<dbReference type="HOGENOM" id="CLU_778095_0_0_5"/>
<reference evidence="3 4" key="1">
    <citation type="journal article" date="2012" name="J. Bacteriol.">
        <title>Draft Genome Sequence of Novosphingobium nitrogenifigens Y88T.</title>
        <authorList>
            <person name="Strabala T.J."/>
            <person name="Macdonald L."/>
            <person name="Liu V."/>
            <person name="Smit A.M."/>
        </authorList>
    </citation>
    <scope>NUCLEOTIDE SEQUENCE [LARGE SCALE GENOMIC DNA]</scope>
    <source>
        <strain evidence="3 4">DSM 19370</strain>
    </source>
</reference>
<dbReference type="Proteomes" id="UP000004728">
    <property type="component" value="Unassembled WGS sequence"/>
</dbReference>
<dbReference type="EMBL" id="AEWJ01000044">
    <property type="protein sequence ID" value="EGD58199.1"/>
    <property type="molecule type" value="Genomic_DNA"/>
</dbReference>
<dbReference type="SUPFAM" id="SSF55961">
    <property type="entry name" value="Bet v1-like"/>
    <property type="match status" value="1"/>
</dbReference>
<name>F1ZBA3_9SPHN</name>
<proteinExistence type="predicted"/>
<evidence type="ECO:0008006" key="5">
    <source>
        <dbReference type="Google" id="ProtNLM"/>
    </source>
</evidence>
<evidence type="ECO:0000313" key="3">
    <source>
        <dbReference type="EMBL" id="EGD58199.1"/>
    </source>
</evidence>
<feature type="chain" id="PRO_5003272806" description="Polyketide cyclase/dehydrase" evidence="2">
    <location>
        <begin position="29"/>
        <end position="356"/>
    </location>
</feature>
<evidence type="ECO:0000256" key="2">
    <source>
        <dbReference type="SAM" id="SignalP"/>
    </source>
</evidence>
<evidence type="ECO:0000313" key="4">
    <source>
        <dbReference type="Proteomes" id="UP000004728"/>
    </source>
</evidence>
<dbReference type="InParanoid" id="F1ZBA3"/>
<feature type="region of interest" description="Disordered" evidence="1">
    <location>
        <begin position="250"/>
        <end position="336"/>
    </location>
</feature>
<keyword evidence="2" id="KW-0732">Signal</keyword>
<sequence>MASWWRGGMAVGSSALIGLCLAPVPAFADVIARTDMGFVSRNVVEVAAPPEAVWKRFVTPSAWWSSEHTFSGDSANLTLDPVPGGCFCEKLPGGTKLRPRGGVQHMRVVFVDDLKAMRLAGALGPLQSEGVSAVLTVTFKATDSGTRVLFEYVVGGFMRYPIDKISGAVDGMLASQLVELAKTLGPVKARAPEKALPSTRGATPAGLENTAPPSAEAKAAEDQGLGRDGLLLPRGRIWSLPAGEKNAVAADAGKSVPVDDKPSQQPVPVTGGVAPARDSAPGEVAPASSGNPGLAGAKAGKAPKAAARGAKGKAAKVVKPVPVDPDEPSLDAVNSLFDATVGSTPAATSAAPSQSQ</sequence>
<dbReference type="Gene3D" id="3.30.530.20">
    <property type="match status" value="1"/>
</dbReference>
<evidence type="ECO:0000256" key="1">
    <source>
        <dbReference type="SAM" id="MobiDB-lite"/>
    </source>
</evidence>
<feature type="signal peptide" evidence="2">
    <location>
        <begin position="1"/>
        <end position="28"/>
    </location>
</feature>
<comment type="caution">
    <text evidence="3">The sequence shown here is derived from an EMBL/GenBank/DDBJ whole genome shotgun (WGS) entry which is preliminary data.</text>
</comment>
<dbReference type="InterPro" id="IPR023393">
    <property type="entry name" value="START-like_dom_sf"/>
</dbReference>
<feature type="compositionally biased region" description="Low complexity" evidence="1">
    <location>
        <begin position="295"/>
        <end position="309"/>
    </location>
</feature>
<gene>
    <name evidence="3" type="ORF">Y88_0251</name>
</gene>
<dbReference type="CDD" id="cd07814">
    <property type="entry name" value="SRPBCC_CalC_Aha1-like"/>
    <property type="match status" value="1"/>
</dbReference>
<accession>F1ZBA3</accession>
<dbReference type="AlphaFoldDB" id="F1ZBA3"/>
<dbReference type="STRING" id="983920.Y88_0251"/>
<dbReference type="OrthoDB" id="5735475at2"/>
<feature type="region of interest" description="Disordered" evidence="1">
    <location>
        <begin position="189"/>
        <end position="226"/>
    </location>
</feature>
<organism evidence="3 4">
    <name type="scientific">Novosphingobium nitrogenifigens DSM 19370</name>
    <dbReference type="NCBI Taxonomy" id="983920"/>
    <lineage>
        <taxon>Bacteria</taxon>
        <taxon>Pseudomonadati</taxon>
        <taxon>Pseudomonadota</taxon>
        <taxon>Alphaproteobacteria</taxon>
        <taxon>Sphingomonadales</taxon>
        <taxon>Sphingomonadaceae</taxon>
        <taxon>Novosphingobium</taxon>
    </lineage>
</organism>
<dbReference type="RefSeq" id="WP_008067207.1">
    <property type="nucleotide sequence ID" value="NZ_AQWK01000006.1"/>
</dbReference>
<dbReference type="eggNOG" id="COG3832">
    <property type="taxonomic scope" value="Bacteria"/>
</dbReference>
<protein>
    <recommendedName>
        <fullName evidence="5">Polyketide cyclase/dehydrase</fullName>
    </recommendedName>
</protein>
<keyword evidence="4" id="KW-1185">Reference proteome</keyword>